<gene>
    <name evidence="3" type="ORF">ESW18_11430</name>
    <name evidence="2" type="ORF">LV84_01352</name>
</gene>
<dbReference type="AlphaFoldDB" id="A0A2W7RGM3"/>
<reference evidence="2 4" key="1">
    <citation type="submission" date="2018-06" db="EMBL/GenBank/DDBJ databases">
        <title>Genomic Encyclopedia of Archaeal and Bacterial Type Strains, Phase II (KMG-II): from individual species to whole genera.</title>
        <authorList>
            <person name="Goeker M."/>
        </authorList>
    </citation>
    <scope>NUCLEOTIDE SEQUENCE [LARGE SCALE GENOMIC DNA]</scope>
    <source>
        <strain evidence="2 4">DSM 22686</strain>
    </source>
</reference>
<name>A0A2W7RGM3_9BACT</name>
<proteinExistence type="predicted"/>
<dbReference type="Proteomes" id="UP000321927">
    <property type="component" value="Unassembled WGS sequence"/>
</dbReference>
<evidence type="ECO:0000256" key="1">
    <source>
        <dbReference type="SAM" id="SignalP"/>
    </source>
</evidence>
<evidence type="ECO:0000313" key="4">
    <source>
        <dbReference type="Proteomes" id="UP000249115"/>
    </source>
</evidence>
<dbReference type="RefSeq" id="WP_086501219.1">
    <property type="nucleotide sequence ID" value="NZ_MSSV01000007.1"/>
</dbReference>
<evidence type="ECO:0000313" key="3">
    <source>
        <dbReference type="EMBL" id="TXD77412.1"/>
    </source>
</evidence>
<dbReference type="OrthoDB" id="9962626at2"/>
<feature type="chain" id="PRO_5015927042" evidence="1">
    <location>
        <begin position="23"/>
        <end position="154"/>
    </location>
</feature>
<dbReference type="EMBL" id="VORV01000007">
    <property type="protein sequence ID" value="TXD77412.1"/>
    <property type="molecule type" value="Genomic_DNA"/>
</dbReference>
<keyword evidence="1" id="KW-0732">Signal</keyword>
<organism evidence="2 4">
    <name type="scientific">Algoriphagus ratkowskyi</name>
    <dbReference type="NCBI Taxonomy" id="57028"/>
    <lineage>
        <taxon>Bacteria</taxon>
        <taxon>Pseudomonadati</taxon>
        <taxon>Bacteroidota</taxon>
        <taxon>Cytophagia</taxon>
        <taxon>Cytophagales</taxon>
        <taxon>Cyclobacteriaceae</taxon>
        <taxon>Algoriphagus</taxon>
    </lineage>
</organism>
<dbReference type="EMBL" id="QKZU01000004">
    <property type="protein sequence ID" value="PZX59321.1"/>
    <property type="molecule type" value="Genomic_DNA"/>
</dbReference>
<feature type="signal peptide" evidence="1">
    <location>
        <begin position="1"/>
        <end position="22"/>
    </location>
</feature>
<keyword evidence="5" id="KW-1185">Reference proteome</keyword>
<comment type="caution">
    <text evidence="2">The sequence shown here is derived from an EMBL/GenBank/DDBJ whole genome shotgun (WGS) entry which is preliminary data.</text>
</comment>
<evidence type="ECO:0000313" key="5">
    <source>
        <dbReference type="Proteomes" id="UP000321927"/>
    </source>
</evidence>
<reference evidence="3 5" key="2">
    <citation type="submission" date="2019-08" db="EMBL/GenBank/DDBJ databases">
        <title>Genome of Algoriphagus ratkowskyi IC026.</title>
        <authorList>
            <person name="Bowman J.P."/>
        </authorList>
    </citation>
    <scope>NUCLEOTIDE SEQUENCE [LARGE SCALE GENOMIC DNA]</scope>
    <source>
        <strain evidence="3 5">IC026</strain>
    </source>
</reference>
<dbReference type="Proteomes" id="UP000249115">
    <property type="component" value="Unassembled WGS sequence"/>
</dbReference>
<accession>A0A2W7RGM3</accession>
<sequence length="154" mass="17451">MQTKLKILFSICFVLLGTLAFSQVKETAKKLGEPESKNDSTRRFKIEQGLYIGANPEKNKGLIVVRKDLRIANPTTSENDKVSEKRFYLQQGQDIGTGSAYRSERMMSLKQRKDLFNSSKSKLKVKPEADTVQRNRIIIQDGRYVGAGPKKNKP</sequence>
<protein>
    <submittedName>
        <fullName evidence="2">Uncharacterized protein</fullName>
    </submittedName>
</protein>
<evidence type="ECO:0000313" key="2">
    <source>
        <dbReference type="EMBL" id="PZX59321.1"/>
    </source>
</evidence>